<comment type="similarity">
    <text evidence="1">Belongs to the GST superfamily.</text>
</comment>
<dbReference type="Pfam" id="PF00043">
    <property type="entry name" value="GST_C"/>
    <property type="match status" value="1"/>
</dbReference>
<dbReference type="SUPFAM" id="SSF47616">
    <property type="entry name" value="GST C-terminal domain-like"/>
    <property type="match status" value="1"/>
</dbReference>
<dbReference type="PROSITE" id="PS50405">
    <property type="entry name" value="GST_CTER"/>
    <property type="match status" value="1"/>
</dbReference>
<dbReference type="OrthoDB" id="9797500at2"/>
<dbReference type="GO" id="GO:0016740">
    <property type="term" value="F:transferase activity"/>
    <property type="evidence" value="ECO:0007669"/>
    <property type="project" value="UniProtKB-KW"/>
</dbReference>
<name>A0A2S9V7W3_9ALTE</name>
<proteinExistence type="inferred from homology"/>
<feature type="domain" description="GST C-terminal" evidence="3">
    <location>
        <begin position="83"/>
        <end position="201"/>
    </location>
</feature>
<accession>A0A2S9V7W3</accession>
<dbReference type="PANTHER" id="PTHR44051:SF2">
    <property type="entry name" value="HYPOTHETICAL GLUTATHIONE S-TRANSFERASE LIKE PROTEIN"/>
    <property type="match status" value="1"/>
</dbReference>
<keyword evidence="4" id="KW-0808">Transferase</keyword>
<dbReference type="Proteomes" id="UP000238949">
    <property type="component" value="Unassembled WGS sequence"/>
</dbReference>
<dbReference type="EMBL" id="PVNP01000182">
    <property type="protein sequence ID" value="PRO72549.1"/>
    <property type="molecule type" value="Genomic_DNA"/>
</dbReference>
<protein>
    <submittedName>
        <fullName evidence="4">Glutathione S-transferase</fullName>
    </submittedName>
</protein>
<reference evidence="5" key="1">
    <citation type="journal article" date="2020" name="Int. J. Syst. Evol. Microbiol.">
        <title>Alteromonas alba sp. nov., a marine bacterium isolated from the seawater of the West Pacific Ocean.</title>
        <authorList>
            <person name="Sun C."/>
            <person name="Wu Y.-H."/>
            <person name="Xamxidin M."/>
            <person name="Cheng H."/>
            <person name="Xu X.-W."/>
        </authorList>
    </citation>
    <scope>NUCLEOTIDE SEQUENCE [LARGE SCALE GENOMIC DNA]</scope>
    <source>
        <strain evidence="5">190</strain>
    </source>
</reference>
<dbReference type="CDD" id="cd03056">
    <property type="entry name" value="GST_N_4"/>
    <property type="match status" value="1"/>
</dbReference>
<dbReference type="InterPro" id="IPR036282">
    <property type="entry name" value="Glutathione-S-Trfase_C_sf"/>
</dbReference>
<dbReference type="SFLD" id="SFLDG01151">
    <property type="entry name" value="Main.2:_Nu-like"/>
    <property type="match status" value="1"/>
</dbReference>
<dbReference type="PROSITE" id="PS50404">
    <property type="entry name" value="GST_NTER"/>
    <property type="match status" value="1"/>
</dbReference>
<feature type="domain" description="GST N-terminal" evidence="2">
    <location>
        <begin position="1"/>
        <end position="81"/>
    </location>
</feature>
<keyword evidence="5" id="KW-1185">Reference proteome</keyword>
<evidence type="ECO:0000313" key="5">
    <source>
        <dbReference type="Proteomes" id="UP000238949"/>
    </source>
</evidence>
<dbReference type="AlphaFoldDB" id="A0A2S9V7W3"/>
<dbReference type="RefSeq" id="WP_105935417.1">
    <property type="nucleotide sequence ID" value="NZ_PVNP01000182.1"/>
</dbReference>
<dbReference type="SUPFAM" id="SSF52833">
    <property type="entry name" value="Thioredoxin-like"/>
    <property type="match status" value="1"/>
</dbReference>
<organism evidence="4 5">
    <name type="scientific">Alteromonas alba</name>
    <dbReference type="NCBI Taxonomy" id="2079529"/>
    <lineage>
        <taxon>Bacteria</taxon>
        <taxon>Pseudomonadati</taxon>
        <taxon>Pseudomonadota</taxon>
        <taxon>Gammaproteobacteria</taxon>
        <taxon>Alteromonadales</taxon>
        <taxon>Alteromonadaceae</taxon>
        <taxon>Alteromonas/Salinimonas group</taxon>
        <taxon>Alteromonas</taxon>
    </lineage>
</organism>
<dbReference type="Pfam" id="PF02798">
    <property type="entry name" value="GST_N"/>
    <property type="match status" value="1"/>
</dbReference>
<gene>
    <name evidence="4" type="ORF">C6Y40_15935</name>
</gene>
<dbReference type="Gene3D" id="1.20.1050.10">
    <property type="match status" value="1"/>
</dbReference>
<dbReference type="Gene3D" id="3.40.30.10">
    <property type="entry name" value="Glutaredoxin"/>
    <property type="match status" value="1"/>
</dbReference>
<sequence length="201" mass="22984">MKVYGDSRSGNCYKIQLLLGLLGKQCEWKEVDILNGETQTDAFKQLNPVGKIPLLELSDGRCLSESNAILNYLAAGSAFIPSTEFELAKMLQWQFFEQYTHEPAIAVARFINIYLGLPAERQQEYELKQQAGHRALAVMEQQLMQTVFLIGDEMTLADISLYAYTHVSHEAGIMLNEYPAIRRWLSMVEEHRGYMPMQKKD</sequence>
<dbReference type="InterPro" id="IPR010987">
    <property type="entry name" value="Glutathione-S-Trfase_C-like"/>
</dbReference>
<dbReference type="SFLD" id="SFLDG00358">
    <property type="entry name" value="Main_(cytGST)"/>
    <property type="match status" value="1"/>
</dbReference>
<dbReference type="InterPro" id="IPR004046">
    <property type="entry name" value="GST_C"/>
</dbReference>
<dbReference type="InterPro" id="IPR036249">
    <property type="entry name" value="Thioredoxin-like_sf"/>
</dbReference>
<evidence type="ECO:0000256" key="1">
    <source>
        <dbReference type="RuleBase" id="RU003494"/>
    </source>
</evidence>
<evidence type="ECO:0000259" key="2">
    <source>
        <dbReference type="PROSITE" id="PS50404"/>
    </source>
</evidence>
<comment type="caution">
    <text evidence="4">The sequence shown here is derived from an EMBL/GenBank/DDBJ whole genome shotgun (WGS) entry which is preliminary data.</text>
</comment>
<dbReference type="InterPro" id="IPR040079">
    <property type="entry name" value="Glutathione_S-Trfase"/>
</dbReference>
<dbReference type="SFLD" id="SFLDS00019">
    <property type="entry name" value="Glutathione_Transferase_(cytos"/>
    <property type="match status" value="1"/>
</dbReference>
<evidence type="ECO:0000259" key="3">
    <source>
        <dbReference type="PROSITE" id="PS50405"/>
    </source>
</evidence>
<dbReference type="InterPro" id="IPR004045">
    <property type="entry name" value="Glutathione_S-Trfase_N"/>
</dbReference>
<evidence type="ECO:0000313" key="4">
    <source>
        <dbReference type="EMBL" id="PRO72549.1"/>
    </source>
</evidence>
<dbReference type="PANTHER" id="PTHR44051">
    <property type="entry name" value="GLUTATHIONE S-TRANSFERASE-RELATED"/>
    <property type="match status" value="1"/>
</dbReference>